<comment type="caution">
    <text evidence="1">The sequence shown here is derived from an EMBL/GenBank/DDBJ whole genome shotgun (WGS) entry which is preliminary data.</text>
</comment>
<feature type="non-terminal residue" evidence="1">
    <location>
        <position position="27"/>
    </location>
</feature>
<organism evidence="1">
    <name type="scientific">marine sediment metagenome</name>
    <dbReference type="NCBI Taxonomy" id="412755"/>
    <lineage>
        <taxon>unclassified sequences</taxon>
        <taxon>metagenomes</taxon>
        <taxon>ecological metagenomes</taxon>
    </lineage>
</organism>
<gene>
    <name evidence="1" type="ORF">LCGC14_1340470</name>
</gene>
<proteinExistence type="predicted"/>
<protein>
    <submittedName>
        <fullName evidence="1">Uncharacterized protein</fullName>
    </submittedName>
</protein>
<evidence type="ECO:0000313" key="1">
    <source>
        <dbReference type="EMBL" id="KKM80382.1"/>
    </source>
</evidence>
<dbReference type="EMBL" id="LAZR01008194">
    <property type="protein sequence ID" value="KKM80382.1"/>
    <property type="molecule type" value="Genomic_DNA"/>
</dbReference>
<accession>A0A0F9NG73</accession>
<dbReference type="AlphaFoldDB" id="A0A0F9NG73"/>
<name>A0A0F9NG73_9ZZZZ</name>
<sequence length="27" mass="3281">MPMYDYECTNAECNPKKKSYEFEESRS</sequence>
<reference evidence="1" key="1">
    <citation type="journal article" date="2015" name="Nature">
        <title>Complex archaea that bridge the gap between prokaryotes and eukaryotes.</title>
        <authorList>
            <person name="Spang A."/>
            <person name="Saw J.H."/>
            <person name="Jorgensen S.L."/>
            <person name="Zaremba-Niedzwiedzka K."/>
            <person name="Martijn J."/>
            <person name="Lind A.E."/>
            <person name="van Eijk R."/>
            <person name="Schleper C."/>
            <person name="Guy L."/>
            <person name="Ettema T.J."/>
        </authorList>
    </citation>
    <scope>NUCLEOTIDE SEQUENCE</scope>
</reference>